<dbReference type="EMBL" id="ASPP01006810">
    <property type="protein sequence ID" value="ETO28190.1"/>
    <property type="molecule type" value="Genomic_DNA"/>
</dbReference>
<reference evidence="2 3" key="1">
    <citation type="journal article" date="2013" name="Curr. Biol.">
        <title>The Genome of the Foraminiferan Reticulomyxa filosa.</title>
        <authorList>
            <person name="Glockner G."/>
            <person name="Hulsmann N."/>
            <person name="Schleicher M."/>
            <person name="Noegel A.A."/>
            <person name="Eichinger L."/>
            <person name="Gallinger C."/>
            <person name="Pawlowski J."/>
            <person name="Sierra R."/>
            <person name="Euteneuer U."/>
            <person name="Pillet L."/>
            <person name="Moustafa A."/>
            <person name="Platzer M."/>
            <person name="Groth M."/>
            <person name="Szafranski K."/>
            <person name="Schliwa M."/>
        </authorList>
    </citation>
    <scope>NUCLEOTIDE SEQUENCE [LARGE SCALE GENOMIC DNA]</scope>
</reference>
<protein>
    <submittedName>
        <fullName evidence="2">Uncharacterized protein</fullName>
    </submittedName>
</protein>
<dbReference type="AlphaFoldDB" id="X6NPH3"/>
<comment type="caution">
    <text evidence="2">The sequence shown here is derived from an EMBL/GenBank/DDBJ whole genome shotgun (WGS) entry which is preliminary data.</text>
</comment>
<feature type="transmembrane region" description="Helical" evidence="1">
    <location>
        <begin position="45"/>
        <end position="68"/>
    </location>
</feature>
<evidence type="ECO:0000256" key="1">
    <source>
        <dbReference type="SAM" id="Phobius"/>
    </source>
</evidence>
<dbReference type="InterPro" id="IPR021067">
    <property type="entry name" value="Glycosyltransferase"/>
</dbReference>
<dbReference type="SUPFAM" id="SSF53448">
    <property type="entry name" value="Nucleotide-diphospho-sugar transferases"/>
    <property type="match status" value="1"/>
</dbReference>
<keyword evidence="1" id="KW-1133">Transmembrane helix</keyword>
<evidence type="ECO:0000313" key="3">
    <source>
        <dbReference type="Proteomes" id="UP000023152"/>
    </source>
</evidence>
<dbReference type="OrthoDB" id="76265at2759"/>
<name>X6NPH3_RETFI</name>
<organism evidence="2 3">
    <name type="scientific">Reticulomyxa filosa</name>
    <dbReference type="NCBI Taxonomy" id="46433"/>
    <lineage>
        <taxon>Eukaryota</taxon>
        <taxon>Sar</taxon>
        <taxon>Rhizaria</taxon>
        <taxon>Retaria</taxon>
        <taxon>Foraminifera</taxon>
        <taxon>Monothalamids</taxon>
        <taxon>Reticulomyxidae</taxon>
        <taxon>Reticulomyxa</taxon>
    </lineage>
</organism>
<dbReference type="InterPro" id="IPR029044">
    <property type="entry name" value="Nucleotide-diphossugar_trans"/>
</dbReference>
<proteinExistence type="predicted"/>
<accession>X6NPH3</accession>
<gene>
    <name evidence="2" type="ORF">RFI_08941</name>
</gene>
<evidence type="ECO:0000313" key="2">
    <source>
        <dbReference type="EMBL" id="ETO28190.1"/>
    </source>
</evidence>
<dbReference type="PANTHER" id="PTHR34496:SF6">
    <property type="entry name" value="GLYCOSYLTRANSFERASE 2-LIKE DOMAIN-CONTAINING PROTEIN"/>
    <property type="match status" value="1"/>
</dbReference>
<feature type="non-terminal residue" evidence="2">
    <location>
        <position position="1"/>
    </location>
</feature>
<dbReference type="Proteomes" id="UP000023152">
    <property type="component" value="Unassembled WGS sequence"/>
</dbReference>
<keyword evidence="3" id="KW-1185">Reference proteome</keyword>
<keyword evidence="1" id="KW-0812">Transmembrane</keyword>
<dbReference type="Pfam" id="PF11397">
    <property type="entry name" value="GlcNAc"/>
    <property type="match status" value="1"/>
</dbReference>
<keyword evidence="1" id="KW-0472">Membrane</keyword>
<sequence>DWDDLLIRLWHSANNSHAIITHYPKGDDLMNSSLALWQTRPNEAYSYHICGTIFESFFICYVFFFFFFGIDFAMIRMNHNEQKGSINRMPRNANGCYTRVRDLSKPILVPFWGGGFAFSESKLLKEVPLDPNTPWIFHGEEFHFASRAWTHGYDFYSPPYDIMFHRYADKAKRGRMQYNVNVAAKRDASEKRINALWGLLTIRTMDLQEQQKANLFELDKYPLGDKRTIQQFWKFVGINPLTFEVTVWKESVWASGGLQRVPWNAPHTDPVLKRVVS</sequence>
<dbReference type="PANTHER" id="PTHR34496">
    <property type="entry name" value="GLCNAC TRANSFERASE-RELATED"/>
    <property type="match status" value="1"/>
</dbReference>